<dbReference type="EMBL" id="FN657253">
    <property type="protein sequence ID" value="CBY42535.1"/>
    <property type="molecule type" value="Genomic_DNA"/>
</dbReference>
<reference evidence="2" key="1">
    <citation type="journal article" date="2010" name="Science">
        <title>Plasticity of animal genome architecture unmasked by rapid evolution of a pelagic tunicate.</title>
        <authorList>
            <person name="Denoeud F."/>
            <person name="Henriet S."/>
            <person name="Mungpakdee S."/>
            <person name="Aury J.M."/>
            <person name="Da Silva C."/>
            <person name="Brinkmann H."/>
            <person name="Mikhaleva J."/>
            <person name="Olsen L.C."/>
            <person name="Jubin C."/>
            <person name="Canestro C."/>
            <person name="Bouquet J.M."/>
            <person name="Danks G."/>
            <person name="Poulain J."/>
            <person name="Campsteijn C."/>
            <person name="Adamski M."/>
            <person name="Cross I."/>
            <person name="Yadetie F."/>
            <person name="Muffato M."/>
            <person name="Louis A."/>
            <person name="Butcher S."/>
            <person name="Tsagkogeorga G."/>
            <person name="Konrad A."/>
            <person name="Singh S."/>
            <person name="Jensen M.F."/>
            <person name="Cong E.H."/>
            <person name="Eikeseth-Otteraa H."/>
            <person name="Noel B."/>
            <person name="Anthouard V."/>
            <person name="Porcel B.M."/>
            <person name="Kachouri-Lafond R."/>
            <person name="Nishino A."/>
            <person name="Ugolini M."/>
            <person name="Chourrout P."/>
            <person name="Nishida H."/>
            <person name="Aasland R."/>
            <person name="Huzurbazar S."/>
            <person name="Westhof E."/>
            <person name="Delsuc F."/>
            <person name="Lehrach H."/>
            <person name="Reinhardt R."/>
            <person name="Weissenbach J."/>
            <person name="Roy S.W."/>
            <person name="Artiguenave F."/>
            <person name="Postlethwait J.H."/>
            <person name="Manak J.R."/>
            <person name="Thompson E.M."/>
            <person name="Jaillon O."/>
            <person name="Du Pasquier L."/>
            <person name="Boudinot P."/>
            <person name="Liberles D.A."/>
            <person name="Volff J.N."/>
            <person name="Philippe H."/>
            <person name="Lenhard B."/>
            <person name="Roest Crollius H."/>
            <person name="Wincker P."/>
            <person name="Chourrout D."/>
        </authorList>
    </citation>
    <scope>NUCLEOTIDE SEQUENCE [LARGE SCALE GENOMIC DNA]</scope>
</reference>
<dbReference type="Proteomes" id="UP000011014">
    <property type="component" value="Unassembled WGS sequence"/>
</dbReference>
<protein>
    <submittedName>
        <fullName evidence="2">Uncharacterized protein</fullName>
    </submittedName>
</protein>
<sequence>KDIIKWIKQILISHLRLVKVTLSSESDYDDNNIFLAACLQERIDRLRNRRTRQLDPEIKLTFRFESSRDQKVESGELFKSSSGIIWSYKATDPENSETAFELKIWLSENSVSYDHILQAEKIMQSPEFCSVVRPDNSLALDGASFNTAEFHLVDYTLVLQTPLSDSNELKLRNFFTNIHAVARFPNEIILREVLSHSGEKLANLRTILERDGCTLERCSNGCCVDAIISVAKMTEPSGNQWQETLNIAAISASYSLTKDSFPDRFVNERAVIYLSDDQNRECVLQDPDSLPYSTSKLDIVDMNDFSLNLLFSKYLQNAPRFKKFTTKCTAVDLQKFEVIADSDIDEKEAKFYNNFFKQFTNDIFDDFKNKFGGYEGILEPIKQIESSQDHVDFPNDQFQNEVNRKVQKEYKYAKEHEECPQPGDPYFCNFDKTFLVATRKPLRLFIDGVKPEIGFFKEDPNQKYYRWKEDKSDHSITVIQVNVRNPAVAIDILTNLSCSHKGMNAGGEIGDGSRRRRWSPVRRPKRVRGVRRGRARNKSYYSRSFLPERSS</sequence>
<gene>
    <name evidence="2" type="ORF">GSOID_T00026234001</name>
</gene>
<organism evidence="2">
    <name type="scientific">Oikopleura dioica</name>
    <name type="common">Tunicate</name>
    <dbReference type="NCBI Taxonomy" id="34765"/>
    <lineage>
        <taxon>Eukaryota</taxon>
        <taxon>Metazoa</taxon>
        <taxon>Chordata</taxon>
        <taxon>Tunicata</taxon>
        <taxon>Appendicularia</taxon>
        <taxon>Copelata</taxon>
        <taxon>Oikopleuridae</taxon>
        <taxon>Oikopleura</taxon>
    </lineage>
</organism>
<evidence type="ECO:0000313" key="2">
    <source>
        <dbReference type="EMBL" id="CBY42535.1"/>
    </source>
</evidence>
<feature type="region of interest" description="Disordered" evidence="1">
    <location>
        <begin position="503"/>
        <end position="551"/>
    </location>
</feature>
<feature type="non-terminal residue" evidence="2">
    <location>
        <position position="1"/>
    </location>
</feature>
<accession>E4Z4A7</accession>
<name>E4Z4A7_OIKDI</name>
<evidence type="ECO:0000256" key="1">
    <source>
        <dbReference type="SAM" id="MobiDB-lite"/>
    </source>
</evidence>
<proteinExistence type="predicted"/>
<dbReference type="AlphaFoldDB" id="E4Z4A7"/>
<feature type="compositionally biased region" description="Basic residues" evidence="1">
    <location>
        <begin position="514"/>
        <end position="537"/>
    </location>
</feature>